<keyword evidence="1" id="KW-0812">Transmembrane</keyword>
<evidence type="ECO:0000313" key="2">
    <source>
        <dbReference type="EMBL" id="CAI9965134.1"/>
    </source>
</evidence>
<keyword evidence="1" id="KW-1133">Transmembrane helix</keyword>
<protein>
    <submittedName>
        <fullName evidence="3">Hypothetical_protein</fullName>
    </submittedName>
</protein>
<dbReference type="EMBL" id="CAXDID020000027">
    <property type="protein sequence ID" value="CAL5991382.1"/>
    <property type="molecule type" value="Genomic_DNA"/>
</dbReference>
<proteinExistence type="predicted"/>
<dbReference type="EMBL" id="CATOUU010000985">
    <property type="protein sequence ID" value="CAI9965134.1"/>
    <property type="molecule type" value="Genomic_DNA"/>
</dbReference>
<name>A0AA86R3G2_9EUKA</name>
<accession>A0AA86R3G2</accession>
<feature type="transmembrane region" description="Helical" evidence="1">
    <location>
        <begin position="117"/>
        <end position="136"/>
    </location>
</feature>
<dbReference type="AlphaFoldDB" id="A0AA86R3G2"/>
<keyword evidence="4" id="KW-1185">Reference proteome</keyword>
<organism evidence="2">
    <name type="scientific">Hexamita inflata</name>
    <dbReference type="NCBI Taxonomy" id="28002"/>
    <lineage>
        <taxon>Eukaryota</taxon>
        <taxon>Metamonada</taxon>
        <taxon>Diplomonadida</taxon>
        <taxon>Hexamitidae</taxon>
        <taxon>Hexamitinae</taxon>
        <taxon>Hexamita</taxon>
    </lineage>
</organism>
<gene>
    <name evidence="3" type="ORF">HINF_LOCUS12069</name>
    <name evidence="2" type="ORF">HINF_LOCUS52779</name>
</gene>
<comment type="caution">
    <text evidence="2">The sequence shown here is derived from an EMBL/GenBank/DDBJ whole genome shotgun (WGS) entry which is preliminary data.</text>
</comment>
<evidence type="ECO:0000256" key="1">
    <source>
        <dbReference type="SAM" id="Phobius"/>
    </source>
</evidence>
<evidence type="ECO:0000313" key="4">
    <source>
        <dbReference type="Proteomes" id="UP001642409"/>
    </source>
</evidence>
<keyword evidence="1" id="KW-0472">Membrane</keyword>
<evidence type="ECO:0000313" key="3">
    <source>
        <dbReference type="EMBL" id="CAL5991382.1"/>
    </source>
</evidence>
<reference evidence="3 4" key="2">
    <citation type="submission" date="2024-07" db="EMBL/GenBank/DDBJ databases">
        <authorList>
            <person name="Akdeniz Z."/>
        </authorList>
    </citation>
    <scope>NUCLEOTIDE SEQUENCE [LARGE SCALE GENOMIC DNA]</scope>
</reference>
<reference evidence="2" key="1">
    <citation type="submission" date="2023-06" db="EMBL/GenBank/DDBJ databases">
        <authorList>
            <person name="Kurt Z."/>
        </authorList>
    </citation>
    <scope>NUCLEOTIDE SEQUENCE</scope>
</reference>
<sequence length="137" mass="15334">MITFISSLLTCLENIETNIDNNVLSIQSKVPKYEYCHIPNNAIISLTLKVGNLTLELQNQIFQGERGNVNIFQFPLTQKIKSGSVAKLLVSFEQTNQLQFDIWVNDKSVLKDQRDGILILCGISALAVITALLMMYG</sequence>
<dbReference type="Proteomes" id="UP001642409">
    <property type="component" value="Unassembled WGS sequence"/>
</dbReference>